<dbReference type="Proteomes" id="UP000327392">
    <property type="component" value="Segment"/>
</dbReference>
<reference evidence="1 2" key="1">
    <citation type="submission" date="2019-07" db="EMBL/GenBank/DDBJ databases">
        <authorList>
            <person name="Mandava P."/>
            <person name="Ferry J.C."/>
            <person name="Fallon S.M."/>
            <person name="Hajdenberg M."/>
            <person name="Sharma E."/>
            <person name="Shaffer C.D."/>
            <person name="Weston-Hafer K.A."/>
            <person name="Garlena R.A."/>
            <person name="Russell D.A."/>
            <person name="Pope W.H."/>
            <person name="Jacobs-Sera D."/>
            <person name="Hatfull G.F."/>
        </authorList>
    </citation>
    <scope>NUCLEOTIDE SEQUENCE [LARGE SCALE GENOMIC DNA]</scope>
</reference>
<sequence>MSIGVDFDGVIHSYERGWQGGKIYGTLMPGAKEGLQECVDAEATFVFTAREDLVVVAEWIERETGILTLVDDPYDPKHFWNERGRLLVTNKKYPARAYLDDRGITFGSGGWEQALRDLELDIAEVEYTYLVTVTVPGTPGHNPNKKIMGPCPINGEPCDDVTGKHHTFLVVSGKSLSQVHEWAEEKWGHCTRVESAPSKIRF</sequence>
<dbReference type="GeneID" id="77931408"/>
<organism evidence="1 2">
    <name type="scientific">Streptomyces phage Zuko</name>
    <dbReference type="NCBI Taxonomy" id="2601695"/>
    <lineage>
        <taxon>Viruses</taxon>
        <taxon>Duplodnaviria</taxon>
        <taxon>Heunggongvirae</taxon>
        <taxon>Uroviricota</taxon>
        <taxon>Caudoviricetes</taxon>
        <taxon>Zukovirus</taxon>
        <taxon>Zukovirus zuko</taxon>
    </lineage>
</organism>
<dbReference type="RefSeq" id="YP_010655545.1">
    <property type="nucleotide sequence ID" value="NC_070829.1"/>
</dbReference>
<proteinExistence type="predicted"/>
<name>A0A5J6D6X4_9CAUD</name>
<keyword evidence="2" id="KW-1185">Reference proteome</keyword>
<dbReference type="KEGG" id="vg:77931408"/>
<protein>
    <submittedName>
        <fullName evidence="1">Phosphatase</fullName>
    </submittedName>
</protein>
<evidence type="ECO:0000313" key="2">
    <source>
        <dbReference type="Proteomes" id="UP000327392"/>
    </source>
</evidence>
<dbReference type="Gene3D" id="3.40.50.1000">
    <property type="entry name" value="HAD superfamily/HAD-like"/>
    <property type="match status" value="1"/>
</dbReference>
<dbReference type="InterPro" id="IPR023214">
    <property type="entry name" value="HAD_sf"/>
</dbReference>
<gene>
    <name evidence="1" type="primary">54</name>
    <name evidence="1" type="ORF">SEA_ZUKO_54</name>
</gene>
<accession>A0A5J6D6X4</accession>
<dbReference type="EMBL" id="MN204493">
    <property type="protein sequence ID" value="QEQ93632.1"/>
    <property type="molecule type" value="Genomic_DNA"/>
</dbReference>
<evidence type="ECO:0000313" key="1">
    <source>
        <dbReference type="EMBL" id="QEQ93632.1"/>
    </source>
</evidence>